<feature type="compositionally biased region" description="Low complexity" evidence="1">
    <location>
        <begin position="387"/>
        <end position="405"/>
    </location>
</feature>
<evidence type="ECO:0000256" key="1">
    <source>
        <dbReference type="SAM" id="MobiDB-lite"/>
    </source>
</evidence>
<name>A0ABN9SLT9_9DINO</name>
<reference evidence="2" key="1">
    <citation type="submission" date="2023-10" db="EMBL/GenBank/DDBJ databases">
        <authorList>
            <person name="Chen Y."/>
            <person name="Shah S."/>
            <person name="Dougan E. K."/>
            <person name="Thang M."/>
            <person name="Chan C."/>
        </authorList>
    </citation>
    <scope>NUCLEOTIDE SEQUENCE [LARGE SCALE GENOMIC DNA]</scope>
</reference>
<feature type="region of interest" description="Disordered" evidence="1">
    <location>
        <begin position="70"/>
        <end position="183"/>
    </location>
</feature>
<proteinExistence type="predicted"/>
<evidence type="ECO:0000313" key="2">
    <source>
        <dbReference type="EMBL" id="CAK0832760.1"/>
    </source>
</evidence>
<dbReference type="EMBL" id="CAUYUJ010011880">
    <property type="protein sequence ID" value="CAK0832760.1"/>
    <property type="molecule type" value="Genomic_DNA"/>
</dbReference>
<evidence type="ECO:0000313" key="3">
    <source>
        <dbReference type="Proteomes" id="UP001189429"/>
    </source>
</evidence>
<protein>
    <submittedName>
        <fullName evidence="2">Uncharacterized protein</fullName>
    </submittedName>
</protein>
<feature type="compositionally biased region" description="Low complexity" evidence="1">
    <location>
        <begin position="321"/>
        <end position="332"/>
    </location>
</feature>
<comment type="caution">
    <text evidence="2">The sequence shown here is derived from an EMBL/GenBank/DDBJ whole genome shotgun (WGS) entry which is preliminary data.</text>
</comment>
<keyword evidence="3" id="KW-1185">Reference proteome</keyword>
<feature type="compositionally biased region" description="Low complexity" evidence="1">
    <location>
        <begin position="106"/>
        <end position="124"/>
    </location>
</feature>
<feature type="region of interest" description="Disordered" evidence="1">
    <location>
        <begin position="1"/>
        <end position="20"/>
    </location>
</feature>
<feature type="compositionally biased region" description="Acidic residues" evidence="1">
    <location>
        <begin position="281"/>
        <end position="294"/>
    </location>
</feature>
<gene>
    <name evidence="2" type="ORF">PCOR1329_LOCUS30687</name>
</gene>
<feature type="region of interest" description="Disordered" evidence="1">
    <location>
        <begin position="231"/>
        <end position="448"/>
    </location>
</feature>
<sequence length="465" mass="47216">MLMEPDQLPPEAPMSIGRRDVPDRVEAALQFCGPARARDVPDPRSTGRAVREALGDHCVPAAVALQEGPRLRRAWPSAEGAAAARGGQRRGGSAGGGRRKAGQRGSGAKAALALAAPSARLGAAVPPKRLGQARPARAPRRHSPAMRSVGGQGLEPGPSPPQGAERSPSRGRTADEAEAAAEATRAALRGELAAFASGALRQELEEVASKLRQHVHSEISEFVQVFSLWAGSGAGGAAPRPPGPGQQPAPHRRQGGGDAGGRGRRLCRRCDNGHRHALAEGAEDQDLAVEEAEAEAMVGGAGPAGAAAEAPSQRLPASSVPPRAGLPGAPALTRGFSKSGSGSATLREASGHEWTRRHMRGFKSPSGCHPDRPKGPAHGAVAAATDGPSPGGASPCARAAAGAPAARPPAGPGPAAREARPGAQLARPVAEQEPAAGEVRQPGAEAKTAARVVALWRRGWGAKRP</sequence>
<organism evidence="2 3">
    <name type="scientific">Prorocentrum cordatum</name>
    <dbReference type="NCBI Taxonomy" id="2364126"/>
    <lineage>
        <taxon>Eukaryota</taxon>
        <taxon>Sar</taxon>
        <taxon>Alveolata</taxon>
        <taxon>Dinophyceae</taxon>
        <taxon>Prorocentrales</taxon>
        <taxon>Prorocentraceae</taxon>
        <taxon>Prorocentrum</taxon>
    </lineage>
</organism>
<dbReference type="Proteomes" id="UP001189429">
    <property type="component" value="Unassembled WGS sequence"/>
</dbReference>
<feature type="compositionally biased region" description="Basic and acidic residues" evidence="1">
    <location>
        <begin position="268"/>
        <end position="278"/>
    </location>
</feature>
<accession>A0ABN9SLT9</accession>